<evidence type="ECO:0008006" key="3">
    <source>
        <dbReference type="Google" id="ProtNLM"/>
    </source>
</evidence>
<comment type="caution">
    <text evidence="1">The sequence shown here is derived from an EMBL/GenBank/DDBJ whole genome shotgun (WGS) entry which is preliminary data.</text>
</comment>
<dbReference type="Gene3D" id="1.25.10.10">
    <property type="entry name" value="Leucine-rich Repeat Variant"/>
    <property type="match status" value="1"/>
</dbReference>
<accession>A0ABS9HE25</accession>
<proteinExistence type="predicted"/>
<name>A0ABS9HE25_9ACTN</name>
<evidence type="ECO:0000313" key="1">
    <source>
        <dbReference type="EMBL" id="MCF6378363.1"/>
    </source>
</evidence>
<dbReference type="Proteomes" id="UP001201161">
    <property type="component" value="Unassembled WGS sequence"/>
</dbReference>
<dbReference type="InterPro" id="IPR016024">
    <property type="entry name" value="ARM-type_fold"/>
</dbReference>
<gene>
    <name evidence="1" type="ORF">L2K70_12180</name>
</gene>
<dbReference type="SUPFAM" id="SSF48371">
    <property type="entry name" value="ARM repeat"/>
    <property type="match status" value="1"/>
</dbReference>
<reference evidence="1 2" key="1">
    <citation type="submission" date="2022-01" db="EMBL/GenBank/DDBJ databases">
        <title>Nocardioides sp. nov., an actinomycete isolated from mining soil.</title>
        <authorList>
            <person name="Liu L."/>
        </authorList>
    </citation>
    <scope>NUCLEOTIDE SEQUENCE [LARGE SCALE GENOMIC DNA]</scope>
    <source>
        <strain evidence="1 2">KLBMP 9356</strain>
    </source>
</reference>
<evidence type="ECO:0000313" key="2">
    <source>
        <dbReference type="Proteomes" id="UP001201161"/>
    </source>
</evidence>
<protein>
    <recommendedName>
        <fullName evidence="3">Leucine rich repeat variant</fullName>
    </recommendedName>
</protein>
<keyword evidence="2" id="KW-1185">Reference proteome</keyword>
<dbReference type="InterPro" id="IPR004830">
    <property type="entry name" value="LRR_variant"/>
</dbReference>
<dbReference type="RefSeq" id="WP_236402247.1">
    <property type="nucleotide sequence ID" value="NZ_JAKJHZ010000007.1"/>
</dbReference>
<sequence>MPGYQDLVGEARTTNDEKRLRALSTHRVTAVRTAVAGNPATPVDVLEVLAEDKHHLPRYEVTSNPRPEAVAVSMAARRSDVRVILAQRHDLPAEVYEALFSDPDRQVRESLATSTDRADLVARFAQDEEVSLRALAAIHPLCSDADFERLSRDPSNRVRATVAGERRRLSEDMVQRLARDRSANVRWHVLTHHRDRRDLAELLAQDADEMNAAQARHHLAELDRRDGKAPT</sequence>
<organism evidence="1 2">
    <name type="scientific">Nocardioides potassii</name>
    <dbReference type="NCBI Taxonomy" id="2911371"/>
    <lineage>
        <taxon>Bacteria</taxon>
        <taxon>Bacillati</taxon>
        <taxon>Actinomycetota</taxon>
        <taxon>Actinomycetes</taxon>
        <taxon>Propionibacteriales</taxon>
        <taxon>Nocardioidaceae</taxon>
        <taxon>Nocardioides</taxon>
    </lineage>
</organism>
<dbReference type="InterPro" id="IPR011989">
    <property type="entry name" value="ARM-like"/>
</dbReference>
<dbReference type="EMBL" id="JAKJHZ010000007">
    <property type="protein sequence ID" value="MCF6378363.1"/>
    <property type="molecule type" value="Genomic_DNA"/>
</dbReference>
<dbReference type="Pfam" id="PF01816">
    <property type="entry name" value="LRV"/>
    <property type="match status" value="1"/>
</dbReference>